<accession>A0A1H0PA36</accession>
<feature type="compositionally biased region" description="Basic and acidic residues" evidence="1">
    <location>
        <begin position="38"/>
        <end position="48"/>
    </location>
</feature>
<feature type="region of interest" description="Disordered" evidence="1">
    <location>
        <begin position="29"/>
        <end position="52"/>
    </location>
</feature>
<dbReference type="STRING" id="930152.SAMN05216565_101224"/>
<dbReference type="Proteomes" id="UP000199159">
    <property type="component" value="Unassembled WGS sequence"/>
</dbReference>
<keyword evidence="3" id="KW-1185">Reference proteome</keyword>
<name>A0A1H0PA36_9BACI</name>
<proteinExistence type="predicted"/>
<evidence type="ECO:0000313" key="3">
    <source>
        <dbReference type="Proteomes" id="UP000199159"/>
    </source>
</evidence>
<sequence length="194" mass="22067">MVGYLIFAIVVFLFMEYALDESRPAIVTEEVQSSQPNEKPEDTVEKNPEPITLKGGIGDPMDFIRAEGKEEGNEYSQGSLHTPLFKMQCMQTDRQLCLGATLYFDDGIETHEQAFEHLKEHLPIDMEVSETVSKKDGAVVVYNLKSTLLYESLRPWYEGDGIEPKTFYVSFRVNSEKNVFAAVIKIGEEEFHND</sequence>
<evidence type="ECO:0000256" key="1">
    <source>
        <dbReference type="SAM" id="MobiDB-lite"/>
    </source>
</evidence>
<evidence type="ECO:0000313" key="2">
    <source>
        <dbReference type="EMBL" id="SDP01883.1"/>
    </source>
</evidence>
<dbReference type="EMBL" id="FNJU01000001">
    <property type="protein sequence ID" value="SDP01883.1"/>
    <property type="molecule type" value="Genomic_DNA"/>
</dbReference>
<protein>
    <submittedName>
        <fullName evidence="2">Uncharacterized protein</fullName>
    </submittedName>
</protein>
<dbReference type="AlphaFoldDB" id="A0A1H0PA36"/>
<organism evidence="2 3">
    <name type="scientific">Litchfieldia salsa</name>
    <dbReference type="NCBI Taxonomy" id="930152"/>
    <lineage>
        <taxon>Bacteria</taxon>
        <taxon>Bacillati</taxon>
        <taxon>Bacillota</taxon>
        <taxon>Bacilli</taxon>
        <taxon>Bacillales</taxon>
        <taxon>Bacillaceae</taxon>
        <taxon>Litchfieldia</taxon>
    </lineage>
</organism>
<reference evidence="3" key="1">
    <citation type="submission" date="2016-10" db="EMBL/GenBank/DDBJ databases">
        <authorList>
            <person name="Varghese N."/>
            <person name="Submissions S."/>
        </authorList>
    </citation>
    <scope>NUCLEOTIDE SEQUENCE [LARGE SCALE GENOMIC DNA]</scope>
    <source>
        <strain evidence="3">IBRC-M10078</strain>
    </source>
</reference>
<gene>
    <name evidence="2" type="ORF">SAMN05216565_101224</name>
</gene>